<feature type="zinc finger region" description="C3H1-type" evidence="6">
    <location>
        <begin position="417"/>
        <end position="445"/>
    </location>
</feature>
<feature type="zinc finger region" description="C3H1-type" evidence="6">
    <location>
        <begin position="206"/>
        <end position="234"/>
    </location>
</feature>
<keyword evidence="3 6" id="KW-0863">Zinc-finger</keyword>
<dbReference type="PROSITE" id="PS50103">
    <property type="entry name" value="ZF_C3H1"/>
    <property type="match status" value="6"/>
</dbReference>
<comment type="caution">
    <text evidence="8">The sequence shown here is derived from an EMBL/GenBank/DDBJ whole genome shotgun (WGS) entry which is preliminary data.</text>
</comment>
<keyword evidence="1 6" id="KW-0479">Metal-binding</keyword>
<dbReference type="Gene3D" id="2.30.30.1190">
    <property type="match status" value="2"/>
</dbReference>
<evidence type="ECO:0000256" key="2">
    <source>
        <dbReference type="ARBA" id="ARBA00022737"/>
    </source>
</evidence>
<evidence type="ECO:0000313" key="8">
    <source>
        <dbReference type="EMBL" id="KAK8923687.1"/>
    </source>
</evidence>
<dbReference type="InterPro" id="IPR036855">
    <property type="entry name" value="Znf_CCCH_sf"/>
</dbReference>
<dbReference type="PANTHER" id="PTHR12506">
    <property type="entry name" value="PROTEIN PHOSPHATASE RELATED"/>
    <property type="match status" value="1"/>
</dbReference>
<evidence type="ECO:0000256" key="6">
    <source>
        <dbReference type="PROSITE-ProRule" id="PRU00723"/>
    </source>
</evidence>
<proteinExistence type="predicted"/>
<evidence type="ECO:0000256" key="4">
    <source>
        <dbReference type="ARBA" id="ARBA00022833"/>
    </source>
</evidence>
<feature type="domain" description="C3H1-type" evidence="7">
    <location>
        <begin position="257"/>
        <end position="285"/>
    </location>
</feature>
<dbReference type="GO" id="GO:0003677">
    <property type="term" value="F:DNA binding"/>
    <property type="evidence" value="ECO:0007669"/>
    <property type="project" value="UniProtKB-KW"/>
</dbReference>
<dbReference type="AlphaFoldDB" id="A0AAP0B2B0"/>
<reference evidence="8 9" key="1">
    <citation type="journal article" date="2022" name="Nat. Plants">
        <title>Genomes of leafy and leafless Platanthera orchids illuminate the evolution of mycoheterotrophy.</title>
        <authorList>
            <person name="Li M.H."/>
            <person name="Liu K.W."/>
            <person name="Li Z."/>
            <person name="Lu H.C."/>
            <person name="Ye Q.L."/>
            <person name="Zhang D."/>
            <person name="Wang J.Y."/>
            <person name="Li Y.F."/>
            <person name="Zhong Z.M."/>
            <person name="Liu X."/>
            <person name="Yu X."/>
            <person name="Liu D.K."/>
            <person name="Tu X.D."/>
            <person name="Liu B."/>
            <person name="Hao Y."/>
            <person name="Liao X.Y."/>
            <person name="Jiang Y.T."/>
            <person name="Sun W.H."/>
            <person name="Chen J."/>
            <person name="Chen Y.Q."/>
            <person name="Ai Y."/>
            <person name="Zhai J.W."/>
            <person name="Wu S.S."/>
            <person name="Zhou Z."/>
            <person name="Hsiao Y.Y."/>
            <person name="Wu W.L."/>
            <person name="Chen Y.Y."/>
            <person name="Lin Y.F."/>
            <person name="Hsu J.L."/>
            <person name="Li C.Y."/>
            <person name="Wang Z.W."/>
            <person name="Zhao X."/>
            <person name="Zhong W.Y."/>
            <person name="Ma X.K."/>
            <person name="Ma L."/>
            <person name="Huang J."/>
            <person name="Chen G.Z."/>
            <person name="Huang M.Z."/>
            <person name="Huang L."/>
            <person name="Peng D.H."/>
            <person name="Luo Y.B."/>
            <person name="Zou S.Q."/>
            <person name="Chen S.P."/>
            <person name="Lan S."/>
            <person name="Tsai W.C."/>
            <person name="Van de Peer Y."/>
            <person name="Liu Z.J."/>
        </authorList>
    </citation>
    <scope>NUCLEOTIDE SEQUENCE [LARGE SCALE GENOMIC DNA]</scope>
    <source>
        <strain evidence="8">Lor287</strain>
    </source>
</reference>
<evidence type="ECO:0000259" key="7">
    <source>
        <dbReference type="PROSITE" id="PS50103"/>
    </source>
</evidence>
<dbReference type="PANTHER" id="PTHR12506:SF82">
    <property type="entry name" value="ZINC FINGER CCCH DOMAIN-CONTAINING PROTEIN 64-RELATED"/>
    <property type="match status" value="1"/>
</dbReference>
<dbReference type="FunFam" id="4.10.1000.10:FF:000033">
    <property type="entry name" value="zinc finger CCCH domain-containing protein 37"/>
    <property type="match status" value="1"/>
</dbReference>
<keyword evidence="2" id="KW-0677">Repeat</keyword>
<dbReference type="Pfam" id="PF00642">
    <property type="entry name" value="zf-CCCH"/>
    <property type="match status" value="6"/>
</dbReference>
<sequence>MAKQIYYGSSYAAGSGGSYSIRGAEPYLPSAGGSSRYSTDGHAFANGSERVSSLYPTQSNGLRISTAEIPGVSVAGSFSARKIGPGMTSVWRMADGSGVTEMSAGSKRSAEALYNQSILAHSTIGPSDALISSYSYLKHPKLISSSHLPMYPQRPGEKDCPHYMMTRTCKFGEACKFDHPIWVPEGGIPDWKEVPLVPVTESLPERPGEPDCPYFLKTQTCKFGLKCKFNHPKENSHASVVGTSNIAFPMNSELPERPLEPACPFYEKTGTCKFGTNCKFNHPKDIQVAGKETGNPIKIDQTIYSSDAVNGDMNHGKTFIPFTPAAMYNMKGLPIRPGETDCPFYLKTGSCKFGATCRFNHPDRLLINPMHTTDSSNAYITPAVASLPIGVMNPAASFLPTIDSRLSQLGVSIYPQRPGEIECDYYMKTGQCKFGERCRYHHPIDRSAPATTIPKPAQENVKLTLAGLPRREGSVACPFYMKTGTCKYGVACRFDHPPPGEAIAMASAGNTASGEELENNLIETAQ</sequence>
<evidence type="ECO:0000256" key="1">
    <source>
        <dbReference type="ARBA" id="ARBA00022723"/>
    </source>
</evidence>
<feature type="domain" description="C3H1-type" evidence="7">
    <location>
        <begin position="336"/>
        <end position="364"/>
    </location>
</feature>
<feature type="domain" description="C3H1-type" evidence="7">
    <location>
        <begin position="417"/>
        <end position="445"/>
    </location>
</feature>
<dbReference type="InterPro" id="IPR000571">
    <property type="entry name" value="Znf_CCCH"/>
</dbReference>
<keyword evidence="9" id="KW-1185">Reference proteome</keyword>
<feature type="domain" description="C3H1-type" evidence="7">
    <location>
        <begin position="471"/>
        <end position="499"/>
    </location>
</feature>
<dbReference type="InterPro" id="IPR050974">
    <property type="entry name" value="Plant_ZF_CCCH"/>
</dbReference>
<dbReference type="GO" id="GO:0003729">
    <property type="term" value="F:mRNA binding"/>
    <property type="evidence" value="ECO:0007669"/>
    <property type="project" value="UniProtKB-ARBA"/>
</dbReference>
<dbReference type="EMBL" id="JBBWWQ010000017">
    <property type="protein sequence ID" value="KAK8923687.1"/>
    <property type="molecule type" value="Genomic_DNA"/>
</dbReference>
<dbReference type="SMART" id="SM00356">
    <property type="entry name" value="ZnF_C3H1"/>
    <property type="match status" value="6"/>
</dbReference>
<feature type="domain" description="C3H1-type" evidence="7">
    <location>
        <begin position="206"/>
        <end position="234"/>
    </location>
</feature>
<dbReference type="Gene3D" id="4.10.1000.10">
    <property type="entry name" value="Zinc finger, CCCH-type"/>
    <property type="match status" value="2"/>
</dbReference>
<feature type="zinc finger region" description="C3H1-type" evidence="6">
    <location>
        <begin position="471"/>
        <end position="499"/>
    </location>
</feature>
<protein>
    <submittedName>
        <fullName evidence="8">Zinc finger CCCH domain-containing protein 8</fullName>
    </submittedName>
</protein>
<dbReference type="SUPFAM" id="SSF90229">
    <property type="entry name" value="CCCH zinc finger"/>
    <property type="match status" value="6"/>
</dbReference>
<keyword evidence="4 6" id="KW-0862">Zinc</keyword>
<dbReference type="GO" id="GO:0008270">
    <property type="term" value="F:zinc ion binding"/>
    <property type="evidence" value="ECO:0007669"/>
    <property type="project" value="UniProtKB-KW"/>
</dbReference>
<feature type="zinc finger region" description="C3H1-type" evidence="6">
    <location>
        <begin position="336"/>
        <end position="364"/>
    </location>
</feature>
<evidence type="ECO:0000256" key="5">
    <source>
        <dbReference type="ARBA" id="ARBA00023125"/>
    </source>
</evidence>
<evidence type="ECO:0000256" key="3">
    <source>
        <dbReference type="ARBA" id="ARBA00022771"/>
    </source>
</evidence>
<keyword evidence="5" id="KW-0238">DNA-binding</keyword>
<accession>A0AAP0B2B0</accession>
<gene>
    <name evidence="8" type="ORF">KSP39_PZI019131</name>
</gene>
<dbReference type="Proteomes" id="UP001418222">
    <property type="component" value="Unassembled WGS sequence"/>
</dbReference>
<feature type="zinc finger region" description="C3H1-type" evidence="6">
    <location>
        <begin position="257"/>
        <end position="285"/>
    </location>
</feature>
<organism evidence="8 9">
    <name type="scientific">Platanthera zijinensis</name>
    <dbReference type="NCBI Taxonomy" id="2320716"/>
    <lineage>
        <taxon>Eukaryota</taxon>
        <taxon>Viridiplantae</taxon>
        <taxon>Streptophyta</taxon>
        <taxon>Embryophyta</taxon>
        <taxon>Tracheophyta</taxon>
        <taxon>Spermatophyta</taxon>
        <taxon>Magnoliopsida</taxon>
        <taxon>Liliopsida</taxon>
        <taxon>Asparagales</taxon>
        <taxon>Orchidaceae</taxon>
        <taxon>Orchidoideae</taxon>
        <taxon>Orchideae</taxon>
        <taxon>Orchidinae</taxon>
        <taxon>Platanthera</taxon>
    </lineage>
</organism>
<name>A0AAP0B2B0_9ASPA</name>
<feature type="zinc finger region" description="C3H1-type" evidence="6">
    <location>
        <begin position="154"/>
        <end position="182"/>
    </location>
</feature>
<feature type="domain" description="C3H1-type" evidence="7">
    <location>
        <begin position="154"/>
        <end position="182"/>
    </location>
</feature>
<evidence type="ECO:0000313" key="9">
    <source>
        <dbReference type="Proteomes" id="UP001418222"/>
    </source>
</evidence>